<dbReference type="PROSITE" id="PS51257">
    <property type="entry name" value="PROKAR_LIPOPROTEIN"/>
    <property type="match status" value="1"/>
</dbReference>
<feature type="signal peptide" evidence="1">
    <location>
        <begin position="1"/>
        <end position="18"/>
    </location>
</feature>
<dbReference type="Proteomes" id="UP001500220">
    <property type="component" value="Unassembled WGS sequence"/>
</dbReference>
<evidence type="ECO:0000313" key="5">
    <source>
        <dbReference type="Proteomes" id="UP001500220"/>
    </source>
</evidence>
<keyword evidence="1" id="KW-0732">Signal</keyword>
<evidence type="ECO:0008006" key="6">
    <source>
        <dbReference type="Google" id="ProtNLM"/>
    </source>
</evidence>
<dbReference type="AlphaFoldDB" id="A0A917NDR0"/>
<evidence type="ECO:0000313" key="2">
    <source>
        <dbReference type="EMBL" id="GAA0528155.1"/>
    </source>
</evidence>
<gene>
    <name evidence="2" type="ORF">GCM10009545_33090</name>
    <name evidence="3" type="ORF">GCM10011581_31820</name>
</gene>
<dbReference type="EMBL" id="BAAAHC010000013">
    <property type="protein sequence ID" value="GAA0528155.1"/>
    <property type="molecule type" value="Genomic_DNA"/>
</dbReference>
<evidence type="ECO:0000313" key="4">
    <source>
        <dbReference type="Proteomes" id="UP000597989"/>
    </source>
</evidence>
<keyword evidence="5" id="KW-1185">Reference proteome</keyword>
<evidence type="ECO:0000313" key="3">
    <source>
        <dbReference type="EMBL" id="GGI92280.1"/>
    </source>
</evidence>
<proteinExistence type="predicted"/>
<dbReference type="Proteomes" id="UP000597989">
    <property type="component" value="Unassembled WGS sequence"/>
</dbReference>
<comment type="caution">
    <text evidence="3">The sequence shown here is derived from an EMBL/GenBank/DDBJ whole genome shotgun (WGS) entry which is preliminary data.</text>
</comment>
<sequence length="183" mass="18005">MRTARAAACALVTAMAVASCSNSGSTGAGLGNPQGTGEAPASATDAAPIAADGTNFDACADGNCEVVVSGPVDIRLTGQGGGITLLSVTEVDSTGLRFTTASAEGDSGSGKLTDGCTLRFYSGGGGSSCGGEQAPPERETGVLAMQLASVQEGAVVLRLVAGEPGPPPTRYVPPMPHIPQIPW</sequence>
<organism evidence="3 4">
    <name type="scientific">Saccharopolyspora thermophila</name>
    <dbReference type="NCBI Taxonomy" id="89367"/>
    <lineage>
        <taxon>Bacteria</taxon>
        <taxon>Bacillati</taxon>
        <taxon>Actinomycetota</taxon>
        <taxon>Actinomycetes</taxon>
        <taxon>Pseudonocardiales</taxon>
        <taxon>Pseudonocardiaceae</taxon>
        <taxon>Saccharopolyspora</taxon>
    </lineage>
</organism>
<reference evidence="3 4" key="1">
    <citation type="journal article" date="2014" name="Int. J. Syst. Evol. Microbiol.">
        <title>Complete genome sequence of Corynebacterium casei LMG S-19264T (=DSM 44701T), isolated from a smear-ripened cheese.</title>
        <authorList>
            <consortium name="US DOE Joint Genome Institute (JGI-PGF)"/>
            <person name="Walter F."/>
            <person name="Albersmeier A."/>
            <person name="Kalinowski J."/>
            <person name="Ruckert C."/>
        </authorList>
    </citation>
    <scope>NUCLEOTIDE SEQUENCE [LARGE SCALE GENOMIC DNA]</scope>
    <source>
        <strain evidence="3 4">CGMCC 4.7206</strain>
    </source>
</reference>
<dbReference type="EMBL" id="BMMT01000010">
    <property type="protein sequence ID" value="GGI92280.1"/>
    <property type="molecule type" value="Genomic_DNA"/>
</dbReference>
<reference evidence="2 5" key="2">
    <citation type="journal article" date="2019" name="Int. J. Syst. Evol. Microbiol.">
        <title>The Global Catalogue of Microorganisms (GCM) 10K type strain sequencing project: providing services to taxonomists for standard genome sequencing and annotation.</title>
        <authorList>
            <consortium name="The Broad Institute Genomics Platform"/>
            <consortium name="The Broad Institute Genome Sequencing Center for Infectious Disease"/>
            <person name="Wu L."/>
            <person name="Ma J."/>
        </authorList>
    </citation>
    <scope>NUCLEOTIDE SEQUENCE [LARGE SCALE GENOMIC DNA]</scope>
    <source>
        <strain evidence="2 5">JCM 10664</strain>
    </source>
</reference>
<reference evidence="2" key="4">
    <citation type="submission" date="2023-12" db="EMBL/GenBank/DDBJ databases">
        <authorList>
            <person name="Sun Q."/>
            <person name="Inoue M."/>
        </authorList>
    </citation>
    <scope>NUCLEOTIDE SEQUENCE</scope>
    <source>
        <strain evidence="2">JCM 10664</strain>
    </source>
</reference>
<reference evidence="3" key="3">
    <citation type="submission" date="2020-09" db="EMBL/GenBank/DDBJ databases">
        <authorList>
            <person name="Sun Q."/>
            <person name="Zhou Y."/>
        </authorList>
    </citation>
    <scope>NUCLEOTIDE SEQUENCE</scope>
    <source>
        <strain evidence="3">CGMCC 4.7206</strain>
    </source>
</reference>
<protein>
    <recommendedName>
        <fullName evidence="6">Lipoprotein</fullName>
    </recommendedName>
</protein>
<evidence type="ECO:0000256" key="1">
    <source>
        <dbReference type="SAM" id="SignalP"/>
    </source>
</evidence>
<feature type="chain" id="PRO_5039086378" description="Lipoprotein" evidence="1">
    <location>
        <begin position="19"/>
        <end position="183"/>
    </location>
</feature>
<name>A0A917NDR0_9PSEU</name>
<accession>A0A917NDR0</accession>